<dbReference type="PROSITE" id="PS51257">
    <property type="entry name" value="PROKAR_LIPOPROTEIN"/>
    <property type="match status" value="1"/>
</dbReference>
<evidence type="ECO:0000313" key="2">
    <source>
        <dbReference type="Proteomes" id="UP000316545"/>
    </source>
</evidence>
<proteinExistence type="predicted"/>
<reference evidence="1 2" key="1">
    <citation type="submission" date="2019-06" db="EMBL/GenBank/DDBJ databases">
        <title>Genomic Encyclopedia of Type Strains, Phase IV (KMG-V): Genome sequencing to study the core and pangenomes of soil and plant-associated prokaryotes.</title>
        <authorList>
            <person name="Whitman W."/>
        </authorList>
    </citation>
    <scope>NUCLEOTIDE SEQUENCE [LARGE SCALE GENOMIC DNA]</scope>
    <source>
        <strain evidence="1 2">BR 11865</strain>
    </source>
</reference>
<evidence type="ECO:0000313" key="1">
    <source>
        <dbReference type="EMBL" id="TWB25837.1"/>
    </source>
</evidence>
<name>A0A560FW24_9PROT</name>
<dbReference type="Proteomes" id="UP000316545">
    <property type="component" value="Unassembled WGS sequence"/>
</dbReference>
<dbReference type="RefSeq" id="WP_145618108.1">
    <property type="nucleotide sequence ID" value="NZ_JAYNFR010000024.1"/>
</dbReference>
<organism evidence="1 2">
    <name type="scientific">Nitrospirillum amazonense</name>
    <dbReference type="NCBI Taxonomy" id="28077"/>
    <lineage>
        <taxon>Bacteria</taxon>
        <taxon>Pseudomonadati</taxon>
        <taxon>Pseudomonadota</taxon>
        <taxon>Alphaproteobacteria</taxon>
        <taxon>Rhodospirillales</taxon>
        <taxon>Azospirillaceae</taxon>
        <taxon>Nitrospirillum</taxon>
    </lineage>
</organism>
<dbReference type="EMBL" id="VITO01000009">
    <property type="protein sequence ID" value="TWB25837.1"/>
    <property type="molecule type" value="Genomic_DNA"/>
</dbReference>
<sequence length="150" mass="15962">MKAIHILTVAFTVYTSAALGQACTYKTLEPGVGKAQVGASAIDLGVGDDPVKPQAWQGPVMFTHADGTSCTADPEVSLVERPLFTDGQRVVISTYSGSERRIYFLEINSCRTLWKSPPFSGGMSLTAQTLRLGKKTHKLGSLCVPSAGSR</sequence>
<keyword evidence="2" id="KW-1185">Reference proteome</keyword>
<dbReference type="AlphaFoldDB" id="A0A560FW24"/>
<gene>
    <name evidence="1" type="ORF">FBZ88_109236</name>
</gene>
<comment type="caution">
    <text evidence="1">The sequence shown here is derived from an EMBL/GenBank/DDBJ whole genome shotgun (WGS) entry which is preliminary data.</text>
</comment>
<protein>
    <submittedName>
        <fullName evidence="1">Uncharacterized protein</fullName>
    </submittedName>
</protein>
<accession>A0A560FW24</accession>